<gene>
    <name evidence="20" type="primary">nad4</name>
</gene>
<keyword evidence="11 17" id="KW-1133">Transmembrane helix</keyword>
<feature type="transmembrane region" description="Helical" evidence="17">
    <location>
        <begin position="95"/>
        <end position="128"/>
    </location>
</feature>
<evidence type="ECO:0000256" key="15">
    <source>
        <dbReference type="ARBA" id="ARBA00023136"/>
    </source>
</evidence>
<evidence type="ECO:0000256" key="16">
    <source>
        <dbReference type="ARBA" id="ARBA00049551"/>
    </source>
</evidence>
<feature type="transmembrane region" description="Helical" evidence="17">
    <location>
        <begin position="382"/>
        <end position="401"/>
    </location>
</feature>
<accession>Q5QRW6</accession>
<evidence type="ECO:0000256" key="9">
    <source>
        <dbReference type="ARBA" id="ARBA00022967"/>
    </source>
</evidence>
<evidence type="ECO:0000256" key="5">
    <source>
        <dbReference type="ARBA" id="ARBA00021006"/>
    </source>
</evidence>
<keyword evidence="7 17" id="KW-0679">Respiratory chain</keyword>
<organism evidence="20">
    <name type="scientific">Mesobuthus gibbosus</name>
    <name type="common">Mediterranean checkered scorpion</name>
    <name type="synonym">Buthus gibbosus</name>
    <dbReference type="NCBI Taxonomy" id="123226"/>
    <lineage>
        <taxon>Eukaryota</taxon>
        <taxon>Metazoa</taxon>
        <taxon>Ecdysozoa</taxon>
        <taxon>Arthropoda</taxon>
        <taxon>Chelicerata</taxon>
        <taxon>Arachnida</taxon>
        <taxon>Scorpiones</taxon>
        <taxon>Buthida</taxon>
        <taxon>Buthoidea</taxon>
        <taxon>Buthidae</taxon>
        <taxon>Mesobuthus</taxon>
    </lineage>
</organism>
<feature type="transmembrane region" description="Helical" evidence="17">
    <location>
        <begin position="325"/>
        <end position="345"/>
    </location>
</feature>
<evidence type="ECO:0000256" key="14">
    <source>
        <dbReference type="ARBA" id="ARBA00023128"/>
    </source>
</evidence>
<dbReference type="GO" id="GO:0008137">
    <property type="term" value="F:NADH dehydrogenase (ubiquinone) activity"/>
    <property type="evidence" value="ECO:0007669"/>
    <property type="project" value="UniProtKB-UniRule"/>
</dbReference>
<evidence type="ECO:0000256" key="4">
    <source>
        <dbReference type="ARBA" id="ARBA00012944"/>
    </source>
</evidence>
<dbReference type="Pfam" id="PF01059">
    <property type="entry name" value="Oxidored_q5_N"/>
    <property type="match status" value="1"/>
</dbReference>
<dbReference type="Pfam" id="PF00361">
    <property type="entry name" value="Proton_antipo_M"/>
    <property type="match status" value="1"/>
</dbReference>
<keyword evidence="8 17" id="KW-0812">Transmembrane</keyword>
<evidence type="ECO:0000256" key="6">
    <source>
        <dbReference type="ARBA" id="ARBA00022448"/>
    </source>
</evidence>
<dbReference type="GO" id="GO:0042773">
    <property type="term" value="P:ATP synthesis coupled electron transport"/>
    <property type="evidence" value="ECO:0007669"/>
    <property type="project" value="InterPro"/>
</dbReference>
<geneLocation type="mitochondrion" evidence="20"/>
<evidence type="ECO:0000256" key="17">
    <source>
        <dbReference type="RuleBase" id="RU003297"/>
    </source>
</evidence>
<dbReference type="PANTHER" id="PTHR43507">
    <property type="entry name" value="NADH-UBIQUINONE OXIDOREDUCTASE CHAIN 4"/>
    <property type="match status" value="1"/>
</dbReference>
<dbReference type="GO" id="GO:0048039">
    <property type="term" value="F:ubiquinone binding"/>
    <property type="evidence" value="ECO:0007669"/>
    <property type="project" value="TreeGrafter"/>
</dbReference>
<proteinExistence type="inferred from homology"/>
<evidence type="ECO:0000256" key="8">
    <source>
        <dbReference type="ARBA" id="ARBA00022692"/>
    </source>
</evidence>
<sequence>MLLLAPLIFFNVFSLNFNHFPSFSSLLKKVASFLFFLLFISTPILSFPLSQQNTYFFTLDLLSFNLILLSIFISILMLFASSSVVMKNTFLKLTLFLLIFLLLSFSSSNLMMFYIFFEAVILPTFLLISLWGAQPERLKASLYLVFYTLSASLPFLISLMFLYKKSMTLSFLILNLTFSYKMNIFWVLLMLLAFLVKLPMLTHPGPPKAHVEAPLAAILLQLGGFGILRVSNFMYPLMKILSFPIFSIALLGGILTSIICLLQTDMKALVAYSSVCHMSLLLGGAFTYSEWGVKGSLSMMISHGLCSSALFLLVTLYYNRTHTRSIFFTRGALSIFPSLMLWWFLLTSNNMAVPPSMNLFSEICLLIGILNWNYITLIPLMLISFLSASYSILLFSTPFHGTAWNNIPLPKHLVSSILSIFLHWFPLNMLILKMDLSYN</sequence>
<feature type="transmembrane region" description="Helical" evidence="17">
    <location>
        <begin position="30"/>
        <end position="49"/>
    </location>
</feature>
<protein>
    <recommendedName>
        <fullName evidence="5 17">NADH-ubiquinone oxidoreductase chain 4</fullName>
        <ecNumber evidence="4 17">7.1.1.2</ecNumber>
    </recommendedName>
</protein>
<keyword evidence="12 17" id="KW-0520">NAD</keyword>
<comment type="similarity">
    <text evidence="3 17">Belongs to the complex I subunit 4 family.</text>
</comment>
<evidence type="ECO:0000256" key="7">
    <source>
        <dbReference type="ARBA" id="ARBA00022660"/>
    </source>
</evidence>
<feature type="transmembrane region" description="Helical" evidence="17">
    <location>
        <begin position="413"/>
        <end position="432"/>
    </location>
</feature>
<name>Q5QRW6_MESGB</name>
<comment type="catalytic activity">
    <reaction evidence="16 17">
        <text>a ubiquinone + NADH + 5 H(+)(in) = a ubiquinol + NAD(+) + 4 H(+)(out)</text>
        <dbReference type="Rhea" id="RHEA:29091"/>
        <dbReference type="Rhea" id="RHEA-COMP:9565"/>
        <dbReference type="Rhea" id="RHEA-COMP:9566"/>
        <dbReference type="ChEBI" id="CHEBI:15378"/>
        <dbReference type="ChEBI" id="CHEBI:16389"/>
        <dbReference type="ChEBI" id="CHEBI:17976"/>
        <dbReference type="ChEBI" id="CHEBI:57540"/>
        <dbReference type="ChEBI" id="CHEBI:57945"/>
        <dbReference type="EC" id="7.1.1.2"/>
    </reaction>
</comment>
<dbReference type="GO" id="GO:0003954">
    <property type="term" value="F:NADH dehydrogenase activity"/>
    <property type="evidence" value="ECO:0007669"/>
    <property type="project" value="TreeGrafter"/>
</dbReference>
<feature type="transmembrane region" description="Helical" evidence="17">
    <location>
        <begin position="269"/>
        <end position="288"/>
    </location>
</feature>
<reference evidence="20" key="2">
    <citation type="journal article" date="2005" name="Proc. R. Soc. Lond., B, Biol. Sci.">
        <title>Evidence for recombination in scorpion mitochondrial DNA (Scorpiones: Buthidae).</title>
        <authorList>
            <person name="Gantenbein-Ritter B."/>
            <person name="Fet V."/>
            <person name="Gantenbein-Ritter I.A."/>
            <person name="Balloux F."/>
        </authorList>
    </citation>
    <scope>NUCLEOTIDE SEQUENCE</scope>
</reference>
<dbReference type="AlphaFoldDB" id="Q5QRW6"/>
<evidence type="ECO:0000259" key="19">
    <source>
        <dbReference type="Pfam" id="PF01059"/>
    </source>
</evidence>
<dbReference type="PRINTS" id="PR01437">
    <property type="entry name" value="NUOXDRDTASE4"/>
</dbReference>
<feature type="transmembrane region" description="Helical" evidence="17">
    <location>
        <begin position="213"/>
        <end position="235"/>
    </location>
</feature>
<evidence type="ECO:0000313" key="20">
    <source>
        <dbReference type="EMBL" id="CAG30060.3"/>
    </source>
</evidence>
<comment type="function">
    <text evidence="17">Core subunit of the mitochondrial membrane respiratory chain NADH dehydrogenase (Complex I) which catalyzes electron transfer from NADH through the respiratory chain, using ubiquinone as an electron acceptor. Essential for the catalytic activity and assembly of complex I.</text>
</comment>
<feature type="transmembrane region" description="Helical" evidence="17">
    <location>
        <begin position="61"/>
        <end position="83"/>
    </location>
</feature>
<dbReference type="PANTHER" id="PTHR43507:SF20">
    <property type="entry name" value="NADH-UBIQUINONE OXIDOREDUCTASE CHAIN 4"/>
    <property type="match status" value="1"/>
</dbReference>
<dbReference type="InterPro" id="IPR001750">
    <property type="entry name" value="ND/Mrp_TM"/>
</dbReference>
<feature type="domain" description="NADH:ubiquinone oxidoreductase chain 4 N-terminal" evidence="19">
    <location>
        <begin position="8"/>
        <end position="103"/>
    </location>
</feature>
<keyword evidence="9" id="KW-1278">Translocase</keyword>
<comment type="function">
    <text evidence="1">Core subunit of the mitochondrial membrane respiratory chain NADH dehydrogenase (Complex I) that is believed to belong to the minimal assembly required for catalysis. Complex I functions in the transfer of electrons from NADH to the respiratory chain. The immediate electron acceptor for the enzyme is believed to be ubiquinone.</text>
</comment>
<feature type="transmembrane region" description="Helical" evidence="17">
    <location>
        <begin position="183"/>
        <end position="201"/>
    </location>
</feature>
<evidence type="ECO:0000256" key="2">
    <source>
        <dbReference type="ARBA" id="ARBA00004225"/>
    </source>
</evidence>
<dbReference type="InterPro" id="IPR000260">
    <property type="entry name" value="NADH4_N"/>
</dbReference>
<evidence type="ECO:0000259" key="18">
    <source>
        <dbReference type="Pfam" id="PF00361"/>
    </source>
</evidence>
<feature type="transmembrane region" description="Helical" evidence="17">
    <location>
        <begin position="140"/>
        <end position="163"/>
    </location>
</feature>
<reference evidence="20" key="1">
    <citation type="journal article" date="2005" name="Gene">
        <title>The mitochondrial genome sequence of the scorpion Centruroides limpidus (Karsch 1879) (Chelicerata; Arachnida).</title>
        <authorList>
            <person name="Davila S."/>
            <person name="Pinero D."/>
            <person name="Bustos P."/>
            <person name="Cevallos M.A."/>
            <person name="Davila G."/>
        </authorList>
    </citation>
    <scope>NUCLEOTIDE SEQUENCE</scope>
</reference>
<feature type="transmembrane region" description="Helical" evidence="17">
    <location>
        <begin position="357"/>
        <end position="375"/>
    </location>
</feature>
<keyword evidence="10 17" id="KW-0249">Electron transport</keyword>
<evidence type="ECO:0000256" key="11">
    <source>
        <dbReference type="ARBA" id="ARBA00022989"/>
    </source>
</evidence>
<evidence type="ECO:0000256" key="10">
    <source>
        <dbReference type="ARBA" id="ARBA00022982"/>
    </source>
</evidence>
<evidence type="ECO:0000256" key="1">
    <source>
        <dbReference type="ARBA" id="ARBA00003257"/>
    </source>
</evidence>
<evidence type="ECO:0000256" key="13">
    <source>
        <dbReference type="ARBA" id="ARBA00023075"/>
    </source>
</evidence>
<dbReference type="GO" id="GO:0031966">
    <property type="term" value="C:mitochondrial membrane"/>
    <property type="evidence" value="ECO:0007669"/>
    <property type="project" value="UniProtKB-SubCell"/>
</dbReference>
<feature type="transmembrane region" description="Helical" evidence="17">
    <location>
        <begin position="241"/>
        <end position="262"/>
    </location>
</feature>
<keyword evidence="15 17" id="KW-0472">Membrane</keyword>
<comment type="subcellular location">
    <subcellularLocation>
        <location evidence="2 17">Mitochondrion membrane</location>
        <topology evidence="2 17">Multi-pass membrane protein</topology>
    </subcellularLocation>
</comment>
<dbReference type="EC" id="7.1.1.2" evidence="4 17"/>
<feature type="domain" description="NADH:quinone oxidoreductase/Mrp antiporter transmembrane" evidence="18">
    <location>
        <begin position="107"/>
        <end position="384"/>
    </location>
</feature>
<evidence type="ECO:0000256" key="3">
    <source>
        <dbReference type="ARBA" id="ARBA00009025"/>
    </source>
</evidence>
<keyword evidence="14 17" id="KW-0496">Mitochondrion</keyword>
<reference evidence="20" key="3">
    <citation type="journal article" date="2007" name="Mol. Phylogenet. Evol.">
        <title>The effect of model choice on phylogenetic inference using mitochondrial sequence data: lessons from the scorpions.</title>
        <authorList>
            <person name="Jones M.O."/>
            <person name="Gantenbein B."/>
            <person name="Fet V."/>
            <person name="Blaxter M."/>
        </authorList>
    </citation>
    <scope>NUCLEOTIDE SEQUENCE</scope>
</reference>
<keyword evidence="13 17" id="KW-0830">Ubiquinone</keyword>
<dbReference type="GO" id="GO:0015990">
    <property type="term" value="P:electron transport coupled proton transport"/>
    <property type="evidence" value="ECO:0007669"/>
    <property type="project" value="TreeGrafter"/>
</dbReference>
<feature type="transmembrane region" description="Helical" evidence="17">
    <location>
        <begin position="300"/>
        <end position="318"/>
    </location>
</feature>
<evidence type="ECO:0000256" key="12">
    <source>
        <dbReference type="ARBA" id="ARBA00023027"/>
    </source>
</evidence>
<dbReference type="EMBL" id="AJ716204">
    <property type="protein sequence ID" value="CAG30060.3"/>
    <property type="molecule type" value="Genomic_DNA"/>
</dbReference>
<dbReference type="InterPro" id="IPR003918">
    <property type="entry name" value="NADH_UbQ_OxRdtase"/>
</dbReference>
<keyword evidence="6 17" id="KW-0813">Transport</keyword>